<feature type="domain" description="Antistasin-like" evidence="6">
    <location>
        <begin position="302"/>
        <end position="328"/>
    </location>
</feature>
<dbReference type="EnsemblMetazoa" id="XM_014396272.2">
    <property type="protein sequence ID" value="XP_014251758.1"/>
    <property type="gene ID" value="LOC106667949"/>
</dbReference>
<evidence type="ECO:0008006" key="9">
    <source>
        <dbReference type="Google" id="ProtNLM"/>
    </source>
</evidence>
<dbReference type="SUPFAM" id="SSF57262">
    <property type="entry name" value="Leech antihemostatic proteins"/>
    <property type="match status" value="2"/>
</dbReference>
<dbReference type="GeneID" id="106667949"/>
<keyword evidence="1 4" id="KW-0732">Signal</keyword>
<dbReference type="Pfam" id="PF00093">
    <property type="entry name" value="VWC"/>
    <property type="match status" value="1"/>
</dbReference>
<evidence type="ECO:0000259" key="5">
    <source>
        <dbReference type="PROSITE" id="PS50184"/>
    </source>
</evidence>
<dbReference type="PROSITE" id="PS01208">
    <property type="entry name" value="VWFC_1"/>
    <property type="match status" value="2"/>
</dbReference>
<feature type="signal peptide" evidence="4">
    <location>
        <begin position="1"/>
        <end position="15"/>
    </location>
</feature>
<feature type="domain" description="VWFC" evidence="5">
    <location>
        <begin position="498"/>
        <end position="555"/>
    </location>
</feature>
<dbReference type="PROSITE" id="PS51252">
    <property type="entry name" value="ANTISTASIN"/>
    <property type="match status" value="4"/>
</dbReference>
<dbReference type="Gene3D" id="2.10.22.10">
    <property type="entry name" value="Antistasin, domain 1"/>
    <property type="match status" value="4"/>
</dbReference>
<organism evidence="7 8">
    <name type="scientific">Cimex lectularius</name>
    <name type="common">Bed bug</name>
    <name type="synonym">Acanthia lectularia</name>
    <dbReference type="NCBI Taxonomy" id="79782"/>
    <lineage>
        <taxon>Eukaryota</taxon>
        <taxon>Metazoa</taxon>
        <taxon>Ecdysozoa</taxon>
        <taxon>Arthropoda</taxon>
        <taxon>Hexapoda</taxon>
        <taxon>Insecta</taxon>
        <taxon>Pterygota</taxon>
        <taxon>Neoptera</taxon>
        <taxon>Paraneoptera</taxon>
        <taxon>Hemiptera</taxon>
        <taxon>Heteroptera</taxon>
        <taxon>Panheteroptera</taxon>
        <taxon>Cimicomorpha</taxon>
        <taxon>Cimicidae</taxon>
        <taxon>Cimex</taxon>
    </lineage>
</organism>
<dbReference type="AlphaFoldDB" id="A0A8I6RX17"/>
<dbReference type="PROSITE" id="PS50184">
    <property type="entry name" value="VWFC_2"/>
    <property type="match status" value="4"/>
</dbReference>
<evidence type="ECO:0000259" key="6">
    <source>
        <dbReference type="PROSITE" id="PS51252"/>
    </source>
</evidence>
<evidence type="ECO:0000256" key="3">
    <source>
        <dbReference type="SAM" id="Phobius"/>
    </source>
</evidence>
<feature type="domain" description="Antistasin-like" evidence="6">
    <location>
        <begin position="328"/>
        <end position="353"/>
    </location>
</feature>
<dbReference type="PANTHER" id="PTHR46439">
    <property type="entry name" value="CYSTEINE-RICH MOTOR NEURON 1 PROTEIN"/>
    <property type="match status" value="1"/>
</dbReference>
<dbReference type="Pfam" id="PF02822">
    <property type="entry name" value="Antistasin"/>
    <property type="match status" value="3"/>
</dbReference>
<keyword evidence="2" id="KW-0677">Repeat</keyword>
<dbReference type="RefSeq" id="XP_014251758.1">
    <property type="nucleotide sequence ID" value="XM_014396272.2"/>
</dbReference>
<dbReference type="GO" id="GO:0004867">
    <property type="term" value="F:serine-type endopeptidase inhibitor activity"/>
    <property type="evidence" value="ECO:0007669"/>
    <property type="project" value="InterPro"/>
</dbReference>
<feature type="domain" description="VWFC" evidence="5">
    <location>
        <begin position="175"/>
        <end position="235"/>
    </location>
</feature>
<dbReference type="SUPFAM" id="SSF57603">
    <property type="entry name" value="FnI-like domain"/>
    <property type="match status" value="5"/>
</dbReference>
<proteinExistence type="predicted"/>
<dbReference type="Gene3D" id="2.10.70.10">
    <property type="entry name" value="Complement Module, domain 1"/>
    <property type="match status" value="1"/>
</dbReference>
<dbReference type="KEGG" id="clec:106667949"/>
<evidence type="ECO:0000256" key="2">
    <source>
        <dbReference type="ARBA" id="ARBA00022737"/>
    </source>
</evidence>
<dbReference type="Gene3D" id="6.20.200.20">
    <property type="match status" value="4"/>
</dbReference>
<keyword evidence="8" id="KW-1185">Reference proteome</keyword>
<keyword evidence="3" id="KW-0812">Transmembrane</keyword>
<dbReference type="OrthoDB" id="5976811at2759"/>
<dbReference type="InterPro" id="IPR001007">
    <property type="entry name" value="VWF_dom"/>
</dbReference>
<evidence type="ECO:0000313" key="8">
    <source>
        <dbReference type="Proteomes" id="UP000494040"/>
    </source>
</evidence>
<evidence type="ECO:0000256" key="1">
    <source>
        <dbReference type="ARBA" id="ARBA00022729"/>
    </source>
</evidence>
<sequence>MKITIWLLLVGLCAAKNQVGLNCSADEDCDDKSECPSDSILDLETKKCICAKEHCMPLMRCQYKTKLVLKHNATGVPGDCCDVYECVSPSENNCIGVTCPKDEIKCPNDSLPLPRKQAEGECCSVPQGCECLPGPCPGPTVCPKGQFNKVRMAGTGEPGSCCPVYECQLKNIKTHNCIYEGKEISDNSTWKMNGCLDCWCIKGMVLCTKSQPCVPIPPDCPKISTPRGQCCPVCISNSEPELAVKPGGCKSSKGVIYENGASWEEDDCTTCVCLGGMHKCQAAMCQHNGNAGTIELRVPSNCPFPANCKLKCKYGFALDEHNCYTCRCNESDCTLNCPNGYAKDENGEQLCECLQEPAFCPPLDSCTKECKHGFKMNRQGCPICKCDHCKTLVHCTKRCHHGYQTNSKGCSICKCKPSSMVNGSINHRVPTGCNTDGENPKEDGEVWFDGCRQCYCYAGKEMCSLIACPKLDCPDAIVSKNSCCPVCPGNETRSGMHVVCYGRGGLKFEGDSWTEDCAECICHNGVVMCYKEMCPPVLCTNPIPPTGGKCCPTCPQALQLPLLNSSSCGVDRPPGSEWRQDSCVSCICINGVADCYTETCNQIDLNCKHPIQVKNQCCPRCFDSFRDPNVCKEGNVTFNVGDEWEQEKCRRCTCEPGGTIICTQSLCDNPCSANKNCKENDGSESKLLFPVLCFLMGIIITVLFVIAKRCCHPRDQLTICQTGVPTHYQYKNVPSYDNPTPSPVKSLV</sequence>
<feature type="domain" description="Antistasin-like" evidence="6">
    <location>
        <begin position="360"/>
        <end position="386"/>
    </location>
</feature>
<keyword evidence="3" id="KW-0472">Membrane</keyword>
<dbReference type="OMA" id="DENDIAH"/>
<dbReference type="Proteomes" id="UP000494040">
    <property type="component" value="Unassembled WGS sequence"/>
</dbReference>
<dbReference type="PANTHER" id="PTHR46439:SF1">
    <property type="entry name" value="CYSTEINE-RICH MOTOR NEURON 1 PROTEIN"/>
    <property type="match status" value="1"/>
</dbReference>
<dbReference type="InterPro" id="IPR011061">
    <property type="entry name" value="Hirudin/antistatin"/>
</dbReference>
<evidence type="ECO:0000256" key="4">
    <source>
        <dbReference type="SAM" id="SignalP"/>
    </source>
</evidence>
<name>A0A8I6RX17_CIMLE</name>
<reference evidence="7" key="1">
    <citation type="submission" date="2022-01" db="UniProtKB">
        <authorList>
            <consortium name="EnsemblMetazoa"/>
        </authorList>
    </citation>
    <scope>IDENTIFICATION</scope>
</reference>
<dbReference type="GO" id="GO:0005886">
    <property type="term" value="C:plasma membrane"/>
    <property type="evidence" value="ECO:0007669"/>
    <property type="project" value="TreeGrafter"/>
</dbReference>
<dbReference type="InterPro" id="IPR052624">
    <property type="entry name" value="CRIM1"/>
</dbReference>
<feature type="transmembrane region" description="Helical" evidence="3">
    <location>
        <begin position="687"/>
        <end position="707"/>
    </location>
</feature>
<dbReference type="SMART" id="SM00214">
    <property type="entry name" value="VWC"/>
    <property type="match status" value="6"/>
</dbReference>
<feature type="domain" description="VWFC" evidence="5">
    <location>
        <begin position="552"/>
        <end position="622"/>
    </location>
</feature>
<evidence type="ECO:0000313" key="7">
    <source>
        <dbReference type="EnsemblMetazoa" id="XP_014251758.1"/>
    </source>
</evidence>
<protein>
    <recommendedName>
        <fullName evidence="9">Cysteine-rich motor neuron 1 protein</fullName>
    </recommendedName>
</protein>
<accession>A0A8I6RX17</accession>
<feature type="chain" id="PRO_5035306854" description="Cysteine-rich motor neuron 1 protein" evidence="4">
    <location>
        <begin position="16"/>
        <end position="748"/>
    </location>
</feature>
<dbReference type="Pfam" id="PF23334">
    <property type="entry name" value="VWC2L_2nd"/>
    <property type="match status" value="1"/>
</dbReference>
<feature type="domain" description="Antistasin-like" evidence="6">
    <location>
        <begin position="389"/>
        <end position="415"/>
    </location>
</feature>
<keyword evidence="3" id="KW-1133">Transmembrane helix</keyword>
<dbReference type="InterPro" id="IPR004094">
    <property type="entry name" value="Antistasin-like"/>
</dbReference>
<feature type="domain" description="VWFC" evidence="5">
    <location>
        <begin position="431"/>
        <end position="488"/>
    </location>
</feature>